<name>A0AAD9PJV3_9APIC</name>
<keyword evidence="1" id="KW-0472">Membrane</keyword>
<evidence type="ECO:0000313" key="3">
    <source>
        <dbReference type="Proteomes" id="UP001214638"/>
    </source>
</evidence>
<feature type="transmembrane region" description="Helical" evidence="1">
    <location>
        <begin position="215"/>
        <end position="232"/>
    </location>
</feature>
<comment type="caution">
    <text evidence="2">The sequence shown here is derived from an EMBL/GenBank/DDBJ whole genome shotgun (WGS) entry which is preliminary data.</text>
</comment>
<dbReference type="EMBL" id="JALLKP010000003">
    <property type="protein sequence ID" value="KAK2195921.1"/>
    <property type="molecule type" value="Genomic_DNA"/>
</dbReference>
<evidence type="ECO:0000256" key="1">
    <source>
        <dbReference type="SAM" id="Phobius"/>
    </source>
</evidence>
<dbReference type="AlphaFoldDB" id="A0AAD9PJV3"/>
<dbReference type="RefSeq" id="XP_067802763.1">
    <property type="nucleotide sequence ID" value="XM_067947541.1"/>
</dbReference>
<dbReference type="GeneID" id="94336816"/>
<sequence length="262" mass="30800">MFILKRAALVTPSSVFFNKGGTTAASCLYQIQHRMKSDGKSDGVYGYESSTNVWEDKSYRSLKKERGHTGWPILIAANTTQPMWQEYHWGDTSTIPRDGYGCPATFPPEVSTQILHTYRLPPQFYPFLKKLADDTPELAPYMHKLINGMFTNHDYEEMFYKFAKPLKIYRKLIPKPFRTLEEQGKEDEVSYESAWLSFRQRVAAEFNVAINLREYVLGMFFGVYFAYLWLDMQRQYRLDMRLYYTEAPEHKIKWVVPRGDLI</sequence>
<keyword evidence="3" id="KW-1185">Reference proteome</keyword>
<accession>A0AAD9PJV3</accession>
<organism evidence="2 3">
    <name type="scientific">Babesia duncani</name>
    <dbReference type="NCBI Taxonomy" id="323732"/>
    <lineage>
        <taxon>Eukaryota</taxon>
        <taxon>Sar</taxon>
        <taxon>Alveolata</taxon>
        <taxon>Apicomplexa</taxon>
        <taxon>Aconoidasida</taxon>
        <taxon>Piroplasmida</taxon>
        <taxon>Babesiidae</taxon>
        <taxon>Babesia</taxon>
    </lineage>
</organism>
<gene>
    <name evidence="2" type="ORF">BdWA1_002519</name>
</gene>
<dbReference type="Proteomes" id="UP001214638">
    <property type="component" value="Unassembled WGS sequence"/>
</dbReference>
<reference evidence="2" key="1">
    <citation type="journal article" date="2023" name="Nat. Microbiol.">
        <title>Babesia duncani multi-omics identifies virulence factors and drug targets.</title>
        <authorList>
            <person name="Singh P."/>
            <person name="Lonardi S."/>
            <person name="Liang Q."/>
            <person name="Vydyam P."/>
            <person name="Khabirova E."/>
            <person name="Fang T."/>
            <person name="Gihaz S."/>
            <person name="Thekkiniath J."/>
            <person name="Munshi M."/>
            <person name="Abel S."/>
            <person name="Ciampossin L."/>
            <person name="Batugedara G."/>
            <person name="Gupta M."/>
            <person name="Lu X.M."/>
            <person name="Lenz T."/>
            <person name="Chakravarty S."/>
            <person name="Cornillot E."/>
            <person name="Hu Y."/>
            <person name="Ma W."/>
            <person name="Gonzalez L.M."/>
            <person name="Sanchez S."/>
            <person name="Estrada K."/>
            <person name="Sanchez-Flores A."/>
            <person name="Montero E."/>
            <person name="Harb O.S."/>
            <person name="Le Roch K.G."/>
            <person name="Mamoun C.B."/>
        </authorList>
    </citation>
    <scope>NUCLEOTIDE SEQUENCE</scope>
    <source>
        <strain evidence="2">WA1</strain>
    </source>
</reference>
<protein>
    <submittedName>
        <fullName evidence="2">Uncharacterized protein</fullName>
    </submittedName>
</protein>
<keyword evidence="1" id="KW-0812">Transmembrane</keyword>
<proteinExistence type="predicted"/>
<keyword evidence="1" id="KW-1133">Transmembrane helix</keyword>
<dbReference type="KEGG" id="bdw:94336816"/>
<evidence type="ECO:0000313" key="2">
    <source>
        <dbReference type="EMBL" id="KAK2195921.1"/>
    </source>
</evidence>